<dbReference type="SUPFAM" id="SSF101874">
    <property type="entry name" value="YceI-like"/>
    <property type="match status" value="1"/>
</dbReference>
<dbReference type="PANTHER" id="PTHR34406:SF1">
    <property type="entry name" value="PROTEIN YCEI"/>
    <property type="match status" value="1"/>
</dbReference>
<dbReference type="PANTHER" id="PTHR34406">
    <property type="entry name" value="PROTEIN YCEI"/>
    <property type="match status" value="1"/>
</dbReference>
<name>A0ABW8GJM8_9PROT</name>
<sequence length="195" mass="20846">MHHSIAKLSLVAGLFAASSLAFAAAETYEIDNKHSFANFAIRHVVAKTSGTFSDVTGKLVIDKDNLANSSVDAKINVLSVNTSNEKRDEHIKKEEYLNAGKFGEIHFVSSKIVPTTASQGNVTGKLTINGVTKEVTFPFAVLGFGKDPWGGVRTGIEAKTIIKASDYGYGYGWGKPGSPVGDDVEVTLLIEGIRK</sequence>
<dbReference type="Proteomes" id="UP001617669">
    <property type="component" value="Unassembled WGS sequence"/>
</dbReference>
<proteinExistence type="predicted"/>
<keyword evidence="4" id="KW-1185">Reference proteome</keyword>
<dbReference type="RefSeq" id="WP_400880069.1">
    <property type="nucleotide sequence ID" value="NZ_JBIWXY010000001.1"/>
</dbReference>
<dbReference type="Pfam" id="PF04264">
    <property type="entry name" value="YceI"/>
    <property type="match status" value="1"/>
</dbReference>
<keyword evidence="1" id="KW-0732">Signal</keyword>
<organism evidence="3 4">
    <name type="scientific">Methylobacillus methanolivorans</name>
    <dbReference type="NCBI Taxonomy" id="1848927"/>
    <lineage>
        <taxon>Bacteria</taxon>
        <taxon>Pseudomonadati</taxon>
        <taxon>Pseudomonadota</taxon>
        <taxon>Betaproteobacteria</taxon>
        <taxon>Nitrosomonadales</taxon>
        <taxon>Methylophilaceae</taxon>
        <taxon>Methylobacillus</taxon>
    </lineage>
</organism>
<comment type="caution">
    <text evidence="3">The sequence shown here is derived from an EMBL/GenBank/DDBJ whole genome shotgun (WGS) entry which is preliminary data.</text>
</comment>
<dbReference type="Gene3D" id="2.40.128.110">
    <property type="entry name" value="Lipid/polyisoprenoid-binding, YceI-like"/>
    <property type="match status" value="1"/>
</dbReference>
<dbReference type="InterPro" id="IPR036761">
    <property type="entry name" value="TTHA0802/YceI-like_sf"/>
</dbReference>
<evidence type="ECO:0000256" key="1">
    <source>
        <dbReference type="SAM" id="SignalP"/>
    </source>
</evidence>
<feature type="signal peptide" evidence="1">
    <location>
        <begin position="1"/>
        <end position="23"/>
    </location>
</feature>
<protein>
    <submittedName>
        <fullName evidence="3">YceI family protein</fullName>
    </submittedName>
</protein>
<reference evidence="3 4" key="1">
    <citation type="submission" date="2024-11" db="EMBL/GenBank/DDBJ databases">
        <authorList>
            <person name="Kaparullina E.N."/>
            <person name="Delegan Y.A."/>
            <person name="Doronina N.V."/>
        </authorList>
    </citation>
    <scope>NUCLEOTIDE SEQUENCE [LARGE SCALE GENOMIC DNA]</scope>
    <source>
        <strain evidence="3 4">7sh_L</strain>
    </source>
</reference>
<feature type="chain" id="PRO_5047188909" evidence="1">
    <location>
        <begin position="24"/>
        <end position="195"/>
    </location>
</feature>
<evidence type="ECO:0000313" key="3">
    <source>
        <dbReference type="EMBL" id="MFJ5445570.1"/>
    </source>
</evidence>
<feature type="domain" description="Lipid/polyisoprenoid-binding YceI-like" evidence="2">
    <location>
        <begin position="27"/>
        <end position="193"/>
    </location>
</feature>
<gene>
    <name evidence="3" type="ORF">ACIKP9_04960</name>
</gene>
<dbReference type="SMART" id="SM00867">
    <property type="entry name" value="YceI"/>
    <property type="match status" value="1"/>
</dbReference>
<evidence type="ECO:0000259" key="2">
    <source>
        <dbReference type="SMART" id="SM00867"/>
    </source>
</evidence>
<evidence type="ECO:0000313" key="4">
    <source>
        <dbReference type="Proteomes" id="UP001617669"/>
    </source>
</evidence>
<dbReference type="EMBL" id="JBIWXY010000001">
    <property type="protein sequence ID" value="MFJ5445570.1"/>
    <property type="molecule type" value="Genomic_DNA"/>
</dbReference>
<dbReference type="InterPro" id="IPR007372">
    <property type="entry name" value="Lipid/polyisoprenoid-bd_YceI"/>
</dbReference>
<accession>A0ABW8GJM8</accession>